<keyword evidence="5" id="KW-0804">Transcription</keyword>
<dbReference type="Gene3D" id="4.10.280.10">
    <property type="entry name" value="Helix-loop-helix DNA-binding domain"/>
    <property type="match status" value="1"/>
</dbReference>
<dbReference type="GO" id="GO:0000981">
    <property type="term" value="F:DNA-binding transcription factor activity, RNA polymerase II-specific"/>
    <property type="evidence" value="ECO:0007669"/>
    <property type="project" value="TreeGrafter"/>
</dbReference>
<feature type="domain" description="BHLH" evidence="9">
    <location>
        <begin position="406"/>
        <end position="460"/>
    </location>
</feature>
<reference evidence="10 11" key="1">
    <citation type="journal article" date="2024" name="Proc. Natl. Acad. Sci. U.S.A.">
        <title>The genetic regulatory architecture and epigenomic basis for age-related changes in rattlesnake venom.</title>
        <authorList>
            <person name="Hogan M.P."/>
            <person name="Holding M.L."/>
            <person name="Nystrom G.S."/>
            <person name="Colston T.J."/>
            <person name="Bartlett D.A."/>
            <person name="Mason A.J."/>
            <person name="Ellsworth S.A."/>
            <person name="Rautsaw R.M."/>
            <person name="Lawrence K.C."/>
            <person name="Strickland J.L."/>
            <person name="He B."/>
            <person name="Fraser P."/>
            <person name="Margres M.J."/>
            <person name="Gilbert D.M."/>
            <person name="Gibbs H.L."/>
            <person name="Parkinson C.L."/>
            <person name="Rokyta D.R."/>
        </authorList>
    </citation>
    <scope>NUCLEOTIDE SEQUENCE [LARGE SCALE GENOMIC DNA]</scope>
    <source>
        <strain evidence="10">DRR0105</strain>
    </source>
</reference>
<dbReference type="InterPro" id="IPR036638">
    <property type="entry name" value="HLH_DNA-bd_sf"/>
</dbReference>
<dbReference type="GO" id="GO:0000978">
    <property type="term" value="F:RNA polymerase II cis-regulatory region sequence-specific DNA binding"/>
    <property type="evidence" value="ECO:0007669"/>
    <property type="project" value="TreeGrafter"/>
</dbReference>
<evidence type="ECO:0000256" key="4">
    <source>
        <dbReference type="ARBA" id="ARBA00023125"/>
    </source>
</evidence>
<evidence type="ECO:0000313" key="10">
    <source>
        <dbReference type="EMBL" id="KAK9412354.1"/>
    </source>
</evidence>
<evidence type="ECO:0000256" key="7">
    <source>
        <dbReference type="SAM" id="Coils"/>
    </source>
</evidence>
<evidence type="ECO:0000256" key="5">
    <source>
        <dbReference type="ARBA" id="ARBA00023163"/>
    </source>
</evidence>
<dbReference type="PANTHER" id="PTHR15741">
    <property type="entry name" value="BASIC HELIX-LOOP-HELIX ZIP TRANSCRIPTION FACTOR"/>
    <property type="match status" value="1"/>
</dbReference>
<keyword evidence="3" id="KW-0805">Transcription regulation</keyword>
<evidence type="ECO:0000256" key="8">
    <source>
        <dbReference type="SAM" id="MobiDB-lite"/>
    </source>
</evidence>
<feature type="region of interest" description="Disordered" evidence="8">
    <location>
        <begin position="232"/>
        <end position="272"/>
    </location>
</feature>
<dbReference type="EMBL" id="JAOTOJ010000001">
    <property type="protein sequence ID" value="KAK9412354.1"/>
    <property type="molecule type" value="Genomic_DNA"/>
</dbReference>
<evidence type="ECO:0000313" key="11">
    <source>
        <dbReference type="Proteomes" id="UP001474421"/>
    </source>
</evidence>
<dbReference type="Pfam" id="PF00010">
    <property type="entry name" value="HLH"/>
    <property type="match status" value="1"/>
</dbReference>
<dbReference type="SMART" id="SM00353">
    <property type="entry name" value="HLH"/>
    <property type="match status" value="1"/>
</dbReference>
<evidence type="ECO:0000256" key="2">
    <source>
        <dbReference type="ARBA" id="ARBA00022553"/>
    </source>
</evidence>
<dbReference type="GO" id="GO:0046983">
    <property type="term" value="F:protein dimerization activity"/>
    <property type="evidence" value="ECO:0007669"/>
    <property type="project" value="InterPro"/>
</dbReference>
<dbReference type="CDD" id="cd19689">
    <property type="entry name" value="bHLHzip_MLXIPL"/>
    <property type="match status" value="1"/>
</dbReference>
<feature type="region of interest" description="Disordered" evidence="8">
    <location>
        <begin position="114"/>
        <end position="137"/>
    </location>
</feature>
<keyword evidence="6" id="KW-0539">Nucleus</keyword>
<dbReference type="AlphaFoldDB" id="A0AAW1CDE0"/>
<accession>A0AAW1CDE0</accession>
<keyword evidence="4" id="KW-0238">DNA-binding</keyword>
<feature type="coiled-coil region" evidence="7">
    <location>
        <begin position="464"/>
        <end position="491"/>
    </location>
</feature>
<keyword evidence="11" id="KW-1185">Reference proteome</keyword>
<dbReference type="PANTHER" id="PTHR15741:SF14">
    <property type="entry name" value="CARBOHYDRATE-RESPONSIVE ELEMENT-BINDING PROTEIN"/>
    <property type="match status" value="1"/>
</dbReference>
<dbReference type="SUPFAM" id="SSF47459">
    <property type="entry name" value="HLH, helix-loop-helix DNA-binding domain"/>
    <property type="match status" value="1"/>
</dbReference>
<dbReference type="PROSITE" id="PS50888">
    <property type="entry name" value="BHLH"/>
    <property type="match status" value="1"/>
</dbReference>
<evidence type="ECO:0000256" key="6">
    <source>
        <dbReference type="ARBA" id="ARBA00023242"/>
    </source>
</evidence>
<protein>
    <submittedName>
        <fullName evidence="10">Carbohydrate-responsive element-binding protein</fullName>
    </submittedName>
</protein>
<dbReference type="FunFam" id="4.10.280.10:FF:000028">
    <property type="entry name" value="MLX interacting protein like"/>
    <property type="match status" value="1"/>
</dbReference>
<comment type="caution">
    <text evidence="10">The sequence shown here is derived from an EMBL/GenBank/DDBJ whole genome shotgun (WGS) entry which is preliminary data.</text>
</comment>
<name>A0AAW1CDE0_CROAD</name>
<evidence type="ECO:0000256" key="3">
    <source>
        <dbReference type="ARBA" id="ARBA00023015"/>
    </source>
</evidence>
<dbReference type="GO" id="GO:0005634">
    <property type="term" value="C:nucleus"/>
    <property type="evidence" value="ECO:0007669"/>
    <property type="project" value="UniProtKB-SubCell"/>
</dbReference>
<keyword evidence="7" id="KW-0175">Coiled coil</keyword>
<keyword evidence="2" id="KW-0597">Phosphoprotein</keyword>
<comment type="subcellular location">
    <subcellularLocation>
        <location evidence="1">Nucleus</location>
    </subcellularLocation>
</comment>
<sequence length="610" mass="65629">MLLAFHCSHPPCCAAVAAASAATKSRQLPSNHLWPDFFSSSRPVPAQPPLSYTDQPCFVPVPDTLFDSGGSNLLPSPSNALLPIGSASSPVLSSPRLQSAGGCPAQLGSPDAFLSPELPPAPSPSTSPNNFGPDRKQKSLLPYTLPNKWLSLDHYGPYCPAPLSRAPLLGQQPVCPPLSAPCSKFHYPSASLFSCPNSPSLSTACFSPNIPGYNVDLPSGYHSPFSASHLLPSLPSSPTSGMARGQPPSGSDRPKTKGATVKNKRSPRLPVPPLVATISDQSLTELLITGKAEPSLEDLSAPSHTVASTAPEILHNPFGEEPASFLPRITELSPQLSPISSRSQSIPTTTASTGSLLAPKIERLSPTPICANNQRMTQGPPVSLEGLVPSPLYSSQNRTEPSKTESRRIIHISAEQKRRFNIKLGFDTLHGLVSTLSAQPSLKISKATTLQKTAEYICKLQQERATLQEEAQCLRDQIEELNVSINLCQQQLPDTGVPITRQRFDQMRHMFDEYVRSCTLQNWKFWVFSIIMRPLFESFNGMVSTTSLESLSQTSLAWLDQYCSLPALRPTVLSSLRQLSVSTSILTNPSGIPEQATQAVTGRSTIDGSS</sequence>
<dbReference type="InterPro" id="IPR052207">
    <property type="entry name" value="Max-like/E-box_TFs"/>
</dbReference>
<evidence type="ECO:0000259" key="9">
    <source>
        <dbReference type="PROSITE" id="PS50888"/>
    </source>
</evidence>
<organism evidence="10 11">
    <name type="scientific">Crotalus adamanteus</name>
    <name type="common">Eastern diamondback rattlesnake</name>
    <dbReference type="NCBI Taxonomy" id="8729"/>
    <lineage>
        <taxon>Eukaryota</taxon>
        <taxon>Metazoa</taxon>
        <taxon>Chordata</taxon>
        <taxon>Craniata</taxon>
        <taxon>Vertebrata</taxon>
        <taxon>Euteleostomi</taxon>
        <taxon>Lepidosauria</taxon>
        <taxon>Squamata</taxon>
        <taxon>Bifurcata</taxon>
        <taxon>Unidentata</taxon>
        <taxon>Episquamata</taxon>
        <taxon>Toxicofera</taxon>
        <taxon>Serpentes</taxon>
        <taxon>Colubroidea</taxon>
        <taxon>Viperidae</taxon>
        <taxon>Crotalinae</taxon>
        <taxon>Crotalus</taxon>
    </lineage>
</organism>
<evidence type="ECO:0000256" key="1">
    <source>
        <dbReference type="ARBA" id="ARBA00004123"/>
    </source>
</evidence>
<dbReference type="InterPro" id="IPR011598">
    <property type="entry name" value="bHLH_dom"/>
</dbReference>
<dbReference type="Proteomes" id="UP001474421">
    <property type="component" value="Unassembled WGS sequence"/>
</dbReference>
<proteinExistence type="predicted"/>
<gene>
    <name evidence="10" type="ORF">NXF25_003529</name>
</gene>